<feature type="domain" description="Ada DNA repair metal-binding" evidence="2">
    <location>
        <begin position="24"/>
        <end position="76"/>
    </location>
</feature>
<organism evidence="3 4">
    <name type="scientific">Turicibacter sanguinis</name>
    <dbReference type="NCBI Taxonomy" id="154288"/>
    <lineage>
        <taxon>Bacteria</taxon>
        <taxon>Bacillati</taxon>
        <taxon>Bacillota</taxon>
        <taxon>Erysipelotrichia</taxon>
        <taxon>Erysipelotrichales</taxon>
        <taxon>Turicibacteraceae</taxon>
        <taxon>Turicibacter</taxon>
    </lineage>
</organism>
<dbReference type="GO" id="GO:0008270">
    <property type="term" value="F:zinc ion binding"/>
    <property type="evidence" value="ECO:0007669"/>
    <property type="project" value="InterPro"/>
</dbReference>
<evidence type="ECO:0000256" key="1">
    <source>
        <dbReference type="ARBA" id="ARBA00023159"/>
    </source>
</evidence>
<dbReference type="GO" id="GO:0008168">
    <property type="term" value="F:methyltransferase activity"/>
    <property type="evidence" value="ECO:0007669"/>
    <property type="project" value="InterPro"/>
</dbReference>
<sequence length="85" mass="10024">MEKIYRLVDSSGKEYESKVPGNFGGHKRLKIYGRLDCKSAARYIEKGQYVQHRVFFANEEIAIKAGYRPCAKCMPEEYKEWKNRK</sequence>
<dbReference type="SUPFAM" id="SSF57884">
    <property type="entry name" value="Ada DNA repair protein, N-terminal domain (N-Ada 10)"/>
    <property type="match status" value="1"/>
</dbReference>
<dbReference type="InterPro" id="IPR035451">
    <property type="entry name" value="Ada-like_dom_sf"/>
</dbReference>
<dbReference type="AlphaFoldDB" id="A0A9X4XBU7"/>
<dbReference type="OrthoDB" id="9783680at2"/>
<accession>A0A9X4XBU7</accession>
<proteinExistence type="predicted"/>
<dbReference type="Pfam" id="PF02805">
    <property type="entry name" value="Ada_Zn_binding"/>
    <property type="match status" value="1"/>
</dbReference>
<reference evidence="3 4" key="1">
    <citation type="journal article" date="2019" name="Nat. Med.">
        <title>A library of human gut bacterial isolates paired with longitudinal multiomics data enables mechanistic microbiome research.</title>
        <authorList>
            <person name="Poyet M."/>
            <person name="Groussin M."/>
            <person name="Gibbons S.M."/>
            <person name="Avila-Pacheco J."/>
            <person name="Jiang X."/>
            <person name="Kearney S.M."/>
            <person name="Perrotta A.R."/>
            <person name="Berdy B."/>
            <person name="Zhao S."/>
            <person name="Lieberman T.D."/>
            <person name="Swanson P.K."/>
            <person name="Smith M."/>
            <person name="Roesemann S."/>
            <person name="Alexander J.E."/>
            <person name="Rich S.A."/>
            <person name="Livny J."/>
            <person name="Vlamakis H."/>
            <person name="Clish C."/>
            <person name="Bullock K."/>
            <person name="Deik A."/>
            <person name="Scott J."/>
            <person name="Pierce K.A."/>
            <person name="Xavier R.J."/>
            <person name="Alm E.J."/>
        </authorList>
    </citation>
    <scope>NUCLEOTIDE SEQUENCE [LARGE SCALE GENOMIC DNA]</scope>
    <source>
        <strain evidence="3 4">BIOML-A198</strain>
    </source>
</reference>
<dbReference type="GO" id="GO:0006281">
    <property type="term" value="P:DNA repair"/>
    <property type="evidence" value="ECO:0007669"/>
    <property type="project" value="InterPro"/>
</dbReference>
<dbReference type="EMBL" id="WMQE01000005">
    <property type="protein sequence ID" value="MTK20486.1"/>
    <property type="molecule type" value="Genomic_DNA"/>
</dbReference>
<name>A0A9X4XBU7_9FIRM</name>
<evidence type="ECO:0000313" key="4">
    <source>
        <dbReference type="Proteomes" id="UP000487649"/>
    </source>
</evidence>
<dbReference type="GO" id="GO:0003677">
    <property type="term" value="F:DNA binding"/>
    <property type="evidence" value="ECO:0007669"/>
    <property type="project" value="InterPro"/>
</dbReference>
<keyword evidence="1" id="KW-0010">Activator</keyword>
<evidence type="ECO:0000259" key="2">
    <source>
        <dbReference type="Pfam" id="PF02805"/>
    </source>
</evidence>
<dbReference type="GeneID" id="60058232"/>
<comment type="caution">
    <text evidence="3">The sequence shown here is derived from an EMBL/GenBank/DDBJ whole genome shotgun (WGS) entry which is preliminary data.</text>
</comment>
<dbReference type="Proteomes" id="UP000487649">
    <property type="component" value="Unassembled WGS sequence"/>
</dbReference>
<gene>
    <name evidence="3" type="ORF">GMA92_03420</name>
</gene>
<evidence type="ECO:0000313" key="3">
    <source>
        <dbReference type="EMBL" id="MTK20486.1"/>
    </source>
</evidence>
<dbReference type="Gene3D" id="3.40.10.10">
    <property type="entry name" value="DNA Methylphosphotriester Repair Domain"/>
    <property type="match status" value="1"/>
</dbReference>
<dbReference type="RefSeq" id="WP_006785400.1">
    <property type="nucleotide sequence ID" value="NZ_CABJBH010000020.1"/>
</dbReference>
<dbReference type="InterPro" id="IPR004026">
    <property type="entry name" value="Ada_DNA_repair_Zn-bd"/>
</dbReference>
<dbReference type="GO" id="GO:0006355">
    <property type="term" value="P:regulation of DNA-templated transcription"/>
    <property type="evidence" value="ECO:0007669"/>
    <property type="project" value="InterPro"/>
</dbReference>
<protein>
    <submittedName>
        <fullName evidence="3">Metal-binding protein</fullName>
    </submittedName>
</protein>